<proteinExistence type="inferred from homology"/>
<evidence type="ECO:0000256" key="8">
    <source>
        <dbReference type="ARBA" id="ARBA00023136"/>
    </source>
</evidence>
<feature type="transmembrane region" description="Helical" evidence="9">
    <location>
        <begin position="73"/>
        <end position="91"/>
    </location>
</feature>
<dbReference type="GO" id="GO:0005484">
    <property type="term" value="F:SNAP receptor activity"/>
    <property type="evidence" value="ECO:0007669"/>
    <property type="project" value="TreeGrafter"/>
</dbReference>
<dbReference type="AlphaFoldDB" id="A0A7S1UZ61"/>
<keyword evidence="5" id="KW-0653">Protein transport</keyword>
<evidence type="ECO:0008006" key="11">
    <source>
        <dbReference type="Google" id="ProtNLM"/>
    </source>
</evidence>
<evidence type="ECO:0000256" key="5">
    <source>
        <dbReference type="ARBA" id="ARBA00022927"/>
    </source>
</evidence>
<evidence type="ECO:0000256" key="6">
    <source>
        <dbReference type="ARBA" id="ARBA00022989"/>
    </source>
</evidence>
<sequence>MQHLLRERTHISNSLSTSAAVINQASEIHVNLQQQGNSLRNNVQAVVGRILSSIPQANTLIQNIRRRRNRDDMILAGVIASCVLFTLYYLFG</sequence>
<accession>A0A7S1UZ61</accession>
<comment type="subcellular location">
    <subcellularLocation>
        <location evidence="1">Golgi apparatus membrane</location>
        <topology evidence="1">Single-pass type IV membrane protein</topology>
    </subcellularLocation>
</comment>
<dbReference type="GO" id="GO:0000139">
    <property type="term" value="C:Golgi membrane"/>
    <property type="evidence" value="ECO:0007669"/>
    <property type="project" value="UniProtKB-SubCell"/>
</dbReference>
<dbReference type="EMBL" id="HBGK01022777">
    <property type="protein sequence ID" value="CAD9282821.1"/>
    <property type="molecule type" value="Transcribed_RNA"/>
</dbReference>
<dbReference type="GO" id="GO:0048219">
    <property type="term" value="P:inter-Golgi cisterna vesicle-mediated transport"/>
    <property type="evidence" value="ECO:0007669"/>
    <property type="project" value="TreeGrafter"/>
</dbReference>
<dbReference type="PANTHER" id="PTHR21094">
    <property type="entry name" value="GOS-28 SNARE- RELATED"/>
    <property type="match status" value="1"/>
</dbReference>
<evidence type="ECO:0000256" key="2">
    <source>
        <dbReference type="ARBA" id="ARBA00008473"/>
    </source>
</evidence>
<keyword evidence="7" id="KW-0333">Golgi apparatus</keyword>
<dbReference type="GO" id="GO:0006888">
    <property type="term" value="P:endoplasmic reticulum to Golgi vesicle-mediated transport"/>
    <property type="evidence" value="ECO:0007669"/>
    <property type="project" value="InterPro"/>
</dbReference>
<name>A0A7S1UZ61_9STRA</name>
<organism evidence="10">
    <name type="scientific">Grammatophora oceanica</name>
    <dbReference type="NCBI Taxonomy" id="210454"/>
    <lineage>
        <taxon>Eukaryota</taxon>
        <taxon>Sar</taxon>
        <taxon>Stramenopiles</taxon>
        <taxon>Ochrophyta</taxon>
        <taxon>Bacillariophyta</taxon>
        <taxon>Fragilariophyceae</taxon>
        <taxon>Fragilariophycidae</taxon>
        <taxon>Rhabdonematales</taxon>
        <taxon>Grammatophoraceae</taxon>
        <taxon>Grammatophora</taxon>
    </lineage>
</organism>
<evidence type="ECO:0000256" key="9">
    <source>
        <dbReference type="SAM" id="Phobius"/>
    </source>
</evidence>
<reference evidence="10" key="1">
    <citation type="submission" date="2021-01" db="EMBL/GenBank/DDBJ databases">
        <authorList>
            <person name="Corre E."/>
            <person name="Pelletier E."/>
            <person name="Niang G."/>
            <person name="Scheremetjew M."/>
            <person name="Finn R."/>
            <person name="Kale V."/>
            <person name="Holt S."/>
            <person name="Cochrane G."/>
            <person name="Meng A."/>
            <person name="Brown T."/>
            <person name="Cohen L."/>
        </authorList>
    </citation>
    <scope>NUCLEOTIDE SEQUENCE</scope>
    <source>
        <strain evidence="10">CCMP 410</strain>
    </source>
</reference>
<keyword evidence="3" id="KW-0813">Transport</keyword>
<evidence type="ECO:0000256" key="4">
    <source>
        <dbReference type="ARBA" id="ARBA00022692"/>
    </source>
</evidence>
<evidence type="ECO:0000256" key="1">
    <source>
        <dbReference type="ARBA" id="ARBA00004409"/>
    </source>
</evidence>
<dbReference type="InterPro" id="IPR023601">
    <property type="entry name" value="Golgi_SNAP_su1"/>
</dbReference>
<evidence type="ECO:0000256" key="7">
    <source>
        <dbReference type="ARBA" id="ARBA00023034"/>
    </source>
</evidence>
<dbReference type="GO" id="GO:0006906">
    <property type="term" value="P:vesicle fusion"/>
    <property type="evidence" value="ECO:0007669"/>
    <property type="project" value="TreeGrafter"/>
</dbReference>
<evidence type="ECO:0000313" key="10">
    <source>
        <dbReference type="EMBL" id="CAD9282821.1"/>
    </source>
</evidence>
<comment type="similarity">
    <text evidence="2">Belongs to the GOSR1 family.</text>
</comment>
<dbReference type="GO" id="GO:0005801">
    <property type="term" value="C:cis-Golgi network"/>
    <property type="evidence" value="ECO:0007669"/>
    <property type="project" value="InterPro"/>
</dbReference>
<evidence type="ECO:0000256" key="3">
    <source>
        <dbReference type="ARBA" id="ARBA00022448"/>
    </source>
</evidence>
<keyword evidence="6 9" id="KW-1133">Transmembrane helix</keyword>
<dbReference type="GO" id="GO:0031201">
    <property type="term" value="C:SNARE complex"/>
    <property type="evidence" value="ECO:0007669"/>
    <property type="project" value="TreeGrafter"/>
</dbReference>
<gene>
    <name evidence="10" type="ORF">GOCE00092_LOCUS11733</name>
</gene>
<dbReference type="GO" id="GO:0015031">
    <property type="term" value="P:protein transport"/>
    <property type="evidence" value="ECO:0007669"/>
    <property type="project" value="UniProtKB-KW"/>
</dbReference>
<keyword evidence="8 9" id="KW-0472">Membrane</keyword>
<protein>
    <recommendedName>
        <fullName evidence="11">Golgi SNAP receptor complex member 1</fullName>
    </recommendedName>
</protein>
<dbReference type="GO" id="GO:0005797">
    <property type="term" value="C:Golgi medial cisterna"/>
    <property type="evidence" value="ECO:0007669"/>
    <property type="project" value="TreeGrafter"/>
</dbReference>
<dbReference type="PANTHER" id="PTHR21094:SF2">
    <property type="entry name" value="GOLGI SNAP RECEPTOR COMPLEX MEMBER 1"/>
    <property type="match status" value="1"/>
</dbReference>
<keyword evidence="4 9" id="KW-0812">Transmembrane</keyword>
<dbReference type="Pfam" id="PF12352">
    <property type="entry name" value="V-SNARE_C"/>
    <property type="match status" value="1"/>
</dbReference>